<dbReference type="PhylomeDB" id="A7TET5"/>
<dbReference type="STRING" id="436907.A7TET5"/>
<evidence type="ECO:0000313" key="2">
    <source>
        <dbReference type="Proteomes" id="UP000000267"/>
    </source>
</evidence>
<name>A7TET5_VANPO</name>
<dbReference type="KEGG" id="vpo:Kpol_1050p38"/>
<dbReference type="HOGENOM" id="CLU_056986_1_0_1"/>
<organism evidence="2">
    <name type="scientific">Vanderwaltozyma polyspora (strain ATCC 22028 / DSM 70294 / BCRC 21397 / CBS 2163 / NBRC 10782 / NRRL Y-8283 / UCD 57-17)</name>
    <name type="common">Kluyveromyces polysporus</name>
    <dbReference type="NCBI Taxonomy" id="436907"/>
    <lineage>
        <taxon>Eukaryota</taxon>
        <taxon>Fungi</taxon>
        <taxon>Dikarya</taxon>
        <taxon>Ascomycota</taxon>
        <taxon>Saccharomycotina</taxon>
        <taxon>Saccharomycetes</taxon>
        <taxon>Saccharomycetales</taxon>
        <taxon>Saccharomycetaceae</taxon>
        <taxon>Vanderwaltozyma</taxon>
    </lineage>
</organism>
<dbReference type="GO" id="GO:0005524">
    <property type="term" value="F:ATP binding"/>
    <property type="evidence" value="ECO:0007669"/>
    <property type="project" value="EnsemblFungi"/>
</dbReference>
<dbReference type="Proteomes" id="UP000000267">
    <property type="component" value="Unassembled WGS sequence"/>
</dbReference>
<proteinExistence type="predicted"/>
<dbReference type="SUPFAM" id="SSF52540">
    <property type="entry name" value="P-loop containing nucleoside triphosphate hydrolases"/>
    <property type="match status" value="1"/>
</dbReference>
<dbReference type="GeneID" id="5547512"/>
<dbReference type="InParanoid" id="A7TET5"/>
<dbReference type="InterPro" id="IPR027417">
    <property type="entry name" value="P-loop_NTPase"/>
</dbReference>
<gene>
    <name evidence="1" type="ORF">Kpol_1050p38</name>
</gene>
<evidence type="ECO:0008006" key="3">
    <source>
        <dbReference type="Google" id="ProtNLM"/>
    </source>
</evidence>
<evidence type="ECO:0000313" key="1">
    <source>
        <dbReference type="EMBL" id="EDO19181.1"/>
    </source>
</evidence>
<protein>
    <recommendedName>
        <fullName evidence="3">Phosphoribulokinase/uridine kinase domain-containing protein</fullName>
    </recommendedName>
</protein>
<accession>A7TET5</accession>
<dbReference type="OrthoDB" id="347435at2759"/>
<dbReference type="OMA" id="FAGPQHF"/>
<dbReference type="PANTHER" id="PTHR10285">
    <property type="entry name" value="URIDINE KINASE"/>
    <property type="match status" value="1"/>
</dbReference>
<sequence length="297" mass="34466">MMVHRQVIDECILFLDEHVDSWFGLGGRQPLFVFVSGPQGSGKTYNGSRIYEYLKEKFKDQKRVVYCSIDDFYLTHGDQKKLEGQFPGNQLLRGRGLPGTHDMKLLYEFIDAINCNCRIRGDGKYHQKLRLPMYDKSKYSGEGDRASECAFTELPVDIFILEGWFLGFEPVLPDSLDDERKQLLEGDMKLVNSNLYLYCDLLWNNPEIHSLGIAFDTDSVEQRVYQWRLQQEHDTIAKHGDGMSDESVMKFVDRYIPSYKLYYRDFINAENLGSIATLTLKIDSERKVLSTKMRSVD</sequence>
<dbReference type="FunCoup" id="A7TET5">
    <property type="interactions" value="361"/>
</dbReference>
<dbReference type="EMBL" id="DS480381">
    <property type="protein sequence ID" value="EDO19181.1"/>
    <property type="molecule type" value="Genomic_DNA"/>
</dbReference>
<dbReference type="Gene3D" id="3.40.50.300">
    <property type="entry name" value="P-loop containing nucleotide triphosphate hydrolases"/>
    <property type="match status" value="1"/>
</dbReference>
<dbReference type="RefSeq" id="XP_001647039.1">
    <property type="nucleotide sequence ID" value="XM_001646989.1"/>
</dbReference>
<reference evidence="1 2" key="1">
    <citation type="journal article" date="2007" name="Proc. Natl. Acad. Sci. U.S.A.">
        <title>Independent sorting-out of thousands of duplicated gene pairs in two yeast species descended from a whole-genome duplication.</title>
        <authorList>
            <person name="Scannell D.R."/>
            <person name="Frank A.C."/>
            <person name="Conant G.C."/>
            <person name="Byrne K.P."/>
            <person name="Woolfit M."/>
            <person name="Wolfe K.H."/>
        </authorList>
    </citation>
    <scope>NUCLEOTIDE SEQUENCE [LARGE SCALE GENOMIC DNA]</scope>
    <source>
        <strain evidence="2">ATCC 22028 / DSM 70294 / BCRC 21397 / CBS 2163 / NBRC 10782 / NRRL Y-8283 / UCD 57-17</strain>
    </source>
</reference>
<dbReference type="AlphaFoldDB" id="A7TET5"/>
<dbReference type="eggNOG" id="KOG2878">
    <property type="taxonomic scope" value="Eukaryota"/>
</dbReference>
<keyword evidence="2" id="KW-1185">Reference proteome</keyword>